<evidence type="ECO:0000313" key="2">
    <source>
        <dbReference type="EMBL" id="RNA27244.1"/>
    </source>
</evidence>
<dbReference type="AlphaFoldDB" id="A0A3M7RUJ0"/>
<gene>
    <name evidence="2" type="ORF">BpHYR1_021686</name>
</gene>
<keyword evidence="3" id="KW-1185">Reference proteome</keyword>
<sequence length="82" mass="9431">MGYYEKKGLSSQFHVNLILTSRSHAFRKLFKFTGTDSTKLSKNGANKTKLKINISLKPKIKYTKSKQHKSRNLGHNGNFLKF</sequence>
<reference evidence="2 3" key="1">
    <citation type="journal article" date="2018" name="Sci. Rep.">
        <title>Genomic signatures of local adaptation to the degree of environmental predictability in rotifers.</title>
        <authorList>
            <person name="Franch-Gras L."/>
            <person name="Hahn C."/>
            <person name="Garcia-Roger E.M."/>
            <person name="Carmona M.J."/>
            <person name="Serra M."/>
            <person name="Gomez A."/>
        </authorList>
    </citation>
    <scope>NUCLEOTIDE SEQUENCE [LARGE SCALE GENOMIC DNA]</scope>
    <source>
        <strain evidence="2">HYR1</strain>
    </source>
</reference>
<feature type="region of interest" description="Disordered" evidence="1">
    <location>
        <begin position="63"/>
        <end position="82"/>
    </location>
</feature>
<protein>
    <submittedName>
        <fullName evidence="2">Uncharacterized protein</fullName>
    </submittedName>
</protein>
<proteinExistence type="predicted"/>
<evidence type="ECO:0000313" key="3">
    <source>
        <dbReference type="Proteomes" id="UP000276133"/>
    </source>
</evidence>
<name>A0A3M7RUJ0_BRAPC</name>
<feature type="compositionally biased region" description="Basic residues" evidence="1">
    <location>
        <begin position="63"/>
        <end position="72"/>
    </location>
</feature>
<dbReference type="EMBL" id="REGN01002578">
    <property type="protein sequence ID" value="RNA27244.1"/>
    <property type="molecule type" value="Genomic_DNA"/>
</dbReference>
<evidence type="ECO:0000256" key="1">
    <source>
        <dbReference type="SAM" id="MobiDB-lite"/>
    </source>
</evidence>
<organism evidence="2 3">
    <name type="scientific">Brachionus plicatilis</name>
    <name type="common">Marine rotifer</name>
    <name type="synonym">Brachionus muelleri</name>
    <dbReference type="NCBI Taxonomy" id="10195"/>
    <lineage>
        <taxon>Eukaryota</taxon>
        <taxon>Metazoa</taxon>
        <taxon>Spiralia</taxon>
        <taxon>Gnathifera</taxon>
        <taxon>Rotifera</taxon>
        <taxon>Eurotatoria</taxon>
        <taxon>Monogononta</taxon>
        <taxon>Pseudotrocha</taxon>
        <taxon>Ploima</taxon>
        <taxon>Brachionidae</taxon>
        <taxon>Brachionus</taxon>
    </lineage>
</organism>
<dbReference type="Proteomes" id="UP000276133">
    <property type="component" value="Unassembled WGS sequence"/>
</dbReference>
<accession>A0A3M7RUJ0</accession>
<comment type="caution">
    <text evidence="2">The sequence shown here is derived from an EMBL/GenBank/DDBJ whole genome shotgun (WGS) entry which is preliminary data.</text>
</comment>